<accession>A0A9Q1BD40</accession>
<sequence>MPGGRPKGSVNRKRQEDSNSQRKLTSNLIGLSTSRSNRTRDDSESDTEQDRTLLREINTLQDNCNKAILDLRHTIDELTTENATLKQKCTVLDQKVVKLEEASKLHDQQINKQERFSRRNNVRIVGVDSSEGENCLQIAAQIFEEAGVSQYKIERAHRDGKFVEGRNRHILVKCSFFQDKILILRNARNALQSKPYFIIDDLTQVDLREKRKWSNKVQDLFRNGTRLHFSGGSWRDTSGRPFKFE</sequence>
<evidence type="ECO:0000256" key="1">
    <source>
        <dbReference type="SAM" id="Coils"/>
    </source>
</evidence>
<keyword evidence="1" id="KW-0175">Coiled coil</keyword>
<feature type="compositionally biased region" description="Polar residues" evidence="2">
    <location>
        <begin position="21"/>
        <end position="31"/>
    </location>
</feature>
<evidence type="ECO:0000256" key="2">
    <source>
        <dbReference type="SAM" id="MobiDB-lite"/>
    </source>
</evidence>
<dbReference type="Proteomes" id="UP001152320">
    <property type="component" value="Chromosome 22"/>
</dbReference>
<reference evidence="3" key="1">
    <citation type="submission" date="2021-10" db="EMBL/GenBank/DDBJ databases">
        <title>Tropical sea cucumber genome reveals ecological adaptation and Cuvierian tubules defense mechanism.</title>
        <authorList>
            <person name="Chen T."/>
        </authorList>
    </citation>
    <scope>NUCLEOTIDE SEQUENCE</scope>
    <source>
        <strain evidence="3">Nanhai2018</strain>
        <tissue evidence="3">Muscle</tissue>
    </source>
</reference>
<dbReference type="Gene3D" id="3.30.70.1820">
    <property type="entry name" value="L1 transposable element, RRM domain"/>
    <property type="match status" value="1"/>
</dbReference>
<organism evidence="3 4">
    <name type="scientific">Holothuria leucospilota</name>
    <name type="common">Black long sea cucumber</name>
    <name type="synonym">Mertensiothuria leucospilota</name>
    <dbReference type="NCBI Taxonomy" id="206669"/>
    <lineage>
        <taxon>Eukaryota</taxon>
        <taxon>Metazoa</taxon>
        <taxon>Echinodermata</taxon>
        <taxon>Eleutherozoa</taxon>
        <taxon>Echinozoa</taxon>
        <taxon>Holothuroidea</taxon>
        <taxon>Aspidochirotacea</taxon>
        <taxon>Aspidochirotida</taxon>
        <taxon>Holothuriidae</taxon>
        <taxon>Holothuria</taxon>
    </lineage>
</organism>
<dbReference type="PANTHER" id="PTHR35555">
    <property type="entry name" value="ENDONUCLEASE-REVERSE TRANSCRIPTASE"/>
    <property type="match status" value="1"/>
</dbReference>
<comment type="caution">
    <text evidence="3">The sequence shown here is derived from an EMBL/GenBank/DDBJ whole genome shotgun (WGS) entry which is preliminary data.</text>
</comment>
<feature type="coiled-coil region" evidence="1">
    <location>
        <begin position="68"/>
        <end position="102"/>
    </location>
</feature>
<gene>
    <name evidence="3" type="ORF">HOLleu_39836</name>
</gene>
<evidence type="ECO:0000313" key="4">
    <source>
        <dbReference type="Proteomes" id="UP001152320"/>
    </source>
</evidence>
<keyword evidence="4" id="KW-1185">Reference proteome</keyword>
<dbReference type="EMBL" id="JAIZAY010000022">
    <property type="protein sequence ID" value="KAJ8020282.1"/>
    <property type="molecule type" value="Genomic_DNA"/>
</dbReference>
<proteinExistence type="predicted"/>
<evidence type="ECO:0000313" key="3">
    <source>
        <dbReference type="EMBL" id="KAJ8020282.1"/>
    </source>
</evidence>
<feature type="compositionally biased region" description="Basic and acidic residues" evidence="2">
    <location>
        <begin position="38"/>
        <end position="50"/>
    </location>
</feature>
<feature type="region of interest" description="Disordered" evidence="2">
    <location>
        <begin position="1"/>
        <end position="50"/>
    </location>
</feature>
<dbReference type="PANTHER" id="PTHR35555:SF3">
    <property type="entry name" value="ENDONUCLEASE-REVERSE TRANSCRIPTASE"/>
    <property type="match status" value="1"/>
</dbReference>
<dbReference type="AlphaFoldDB" id="A0A9Q1BD40"/>
<name>A0A9Q1BD40_HOLLE</name>
<dbReference type="OrthoDB" id="6062651at2759"/>
<protein>
    <submittedName>
        <fullName evidence="3">LINE-1 retrotransposable element ORF1 protein</fullName>
    </submittedName>
</protein>